<reference evidence="2" key="1">
    <citation type="submission" date="2021-01" db="EMBL/GenBank/DDBJ databases">
        <authorList>
            <person name="Corre E."/>
            <person name="Pelletier E."/>
            <person name="Niang G."/>
            <person name="Scheremetjew M."/>
            <person name="Finn R."/>
            <person name="Kale V."/>
            <person name="Holt S."/>
            <person name="Cochrane G."/>
            <person name="Meng A."/>
            <person name="Brown T."/>
            <person name="Cohen L."/>
        </authorList>
    </citation>
    <scope>NUCLEOTIDE SEQUENCE</scope>
    <source>
        <strain evidence="2">Pop2</strain>
    </source>
</reference>
<keyword evidence="1" id="KW-0472">Membrane</keyword>
<evidence type="ECO:0000313" key="2">
    <source>
        <dbReference type="EMBL" id="CAD9317561.1"/>
    </source>
</evidence>
<feature type="transmembrane region" description="Helical" evidence="1">
    <location>
        <begin position="86"/>
        <end position="109"/>
    </location>
</feature>
<dbReference type="EMBL" id="HBGN01006177">
    <property type="protein sequence ID" value="CAD9317561.1"/>
    <property type="molecule type" value="Transcribed_RNA"/>
</dbReference>
<dbReference type="AlphaFoldDB" id="A0A7S1YRP7"/>
<protein>
    <submittedName>
        <fullName evidence="2">Uncharacterized protein</fullName>
    </submittedName>
</protein>
<evidence type="ECO:0000256" key="1">
    <source>
        <dbReference type="SAM" id="Phobius"/>
    </source>
</evidence>
<accession>A0A7S1YRP7</accession>
<proteinExistence type="predicted"/>
<keyword evidence="1" id="KW-0812">Transmembrane</keyword>
<feature type="transmembrane region" description="Helical" evidence="1">
    <location>
        <begin position="7"/>
        <end position="31"/>
    </location>
</feature>
<keyword evidence="1" id="KW-1133">Transmembrane helix</keyword>
<gene>
    <name evidence="2" type="ORF">DBRI1063_LOCUS3969</name>
</gene>
<organism evidence="2">
    <name type="scientific">Ditylum brightwellii</name>
    <dbReference type="NCBI Taxonomy" id="49249"/>
    <lineage>
        <taxon>Eukaryota</taxon>
        <taxon>Sar</taxon>
        <taxon>Stramenopiles</taxon>
        <taxon>Ochrophyta</taxon>
        <taxon>Bacillariophyta</taxon>
        <taxon>Mediophyceae</taxon>
        <taxon>Lithodesmiophycidae</taxon>
        <taxon>Lithodesmiales</taxon>
        <taxon>Lithodesmiaceae</taxon>
        <taxon>Ditylum</taxon>
    </lineage>
</organism>
<sequence length="110" mass="12322">MICIIDFVLLSDGSNVFSCFLLSNFIVYGLFDDSNALLQYSVFFPITVLNSYSMFFVSFSLDCLCVFDISVAYNNNFVISCPIPRYVPLLVVRNACVLSFSLLLLLVAVI</sequence>
<feature type="transmembrane region" description="Helical" evidence="1">
    <location>
        <begin position="51"/>
        <end position="74"/>
    </location>
</feature>
<name>A0A7S1YRP7_9STRA</name>